<comment type="caution">
    <text evidence="1">The sequence shown here is derived from an EMBL/GenBank/DDBJ whole genome shotgun (WGS) entry which is preliminary data.</text>
</comment>
<reference evidence="1 2" key="1">
    <citation type="submission" date="2019-03" db="EMBL/GenBank/DDBJ databases">
        <title>Genomics of glacier-inhabiting Cryobacterium strains.</title>
        <authorList>
            <person name="Liu Q."/>
            <person name="Xin Y.-H."/>
        </authorList>
    </citation>
    <scope>NUCLEOTIDE SEQUENCE [LARGE SCALE GENOMIC DNA]</scope>
    <source>
        <strain evidence="1 2">CGMCC 1.4292</strain>
    </source>
</reference>
<dbReference type="RefSeq" id="WP_134174085.1">
    <property type="nucleotide sequence ID" value="NZ_SODI01000001.1"/>
</dbReference>
<protein>
    <submittedName>
        <fullName evidence="1">Transcriptional regulator</fullName>
    </submittedName>
</protein>
<dbReference type="Proteomes" id="UP000298218">
    <property type="component" value="Unassembled WGS sequence"/>
</dbReference>
<dbReference type="InterPro" id="IPR023393">
    <property type="entry name" value="START-like_dom_sf"/>
</dbReference>
<keyword evidence="2" id="KW-1185">Reference proteome</keyword>
<dbReference type="OrthoDB" id="9807923at2"/>
<dbReference type="Gene3D" id="3.30.530.20">
    <property type="match status" value="1"/>
</dbReference>
<evidence type="ECO:0000313" key="1">
    <source>
        <dbReference type="EMBL" id="TFD78591.1"/>
    </source>
</evidence>
<dbReference type="Pfam" id="PF10604">
    <property type="entry name" value="Polyketide_cyc2"/>
    <property type="match status" value="1"/>
</dbReference>
<dbReference type="EMBL" id="SOHQ01000028">
    <property type="protein sequence ID" value="TFD78591.1"/>
    <property type="molecule type" value="Genomic_DNA"/>
</dbReference>
<organism evidence="1 2">
    <name type="scientific">Cryobacterium psychrophilum</name>
    <dbReference type="NCBI Taxonomy" id="41988"/>
    <lineage>
        <taxon>Bacteria</taxon>
        <taxon>Bacillati</taxon>
        <taxon>Actinomycetota</taxon>
        <taxon>Actinomycetes</taxon>
        <taxon>Micrococcales</taxon>
        <taxon>Microbacteriaceae</taxon>
        <taxon>Cryobacterium</taxon>
    </lineage>
</organism>
<proteinExistence type="predicted"/>
<dbReference type="CDD" id="cd07818">
    <property type="entry name" value="SRPBCC_1"/>
    <property type="match status" value="1"/>
</dbReference>
<dbReference type="AlphaFoldDB" id="A0A4Y8KN93"/>
<dbReference type="SUPFAM" id="SSF55961">
    <property type="entry name" value="Bet v1-like"/>
    <property type="match status" value="1"/>
</dbReference>
<dbReference type="InterPro" id="IPR019587">
    <property type="entry name" value="Polyketide_cyclase/dehydratase"/>
</dbReference>
<accession>A0A4Y8KN93</accession>
<evidence type="ECO:0000313" key="2">
    <source>
        <dbReference type="Proteomes" id="UP000298218"/>
    </source>
</evidence>
<name>A0A4Y8KN93_9MICO</name>
<sequence>MTSYTTLERSTVIHASADSINPFVSDFSRWVVWSPWDGREPDLKRTYGGVQGTVGATYAWDGSGKAGAGTMTATAITPTAVDVELAFTRPFKSCSAVHFSLSEHSGATTVVWTMTIPKTVASRAFGVMMNMEKMIGSDLAKGLSSLKQVVES</sequence>
<gene>
    <name evidence="1" type="ORF">E3T53_10450</name>
</gene>